<dbReference type="PROSITE" id="PS51864">
    <property type="entry name" value="ASTACIN"/>
    <property type="match status" value="1"/>
</dbReference>
<evidence type="ECO:0000259" key="10">
    <source>
        <dbReference type="PROSITE" id="PS51864"/>
    </source>
</evidence>
<comment type="subunit">
    <text evidence="1">Monomer.</text>
</comment>
<keyword evidence="9" id="KW-0732">Signal</keyword>
<evidence type="ECO:0000256" key="6">
    <source>
        <dbReference type="ARBA" id="ARBA00023049"/>
    </source>
</evidence>
<feature type="signal peptide" evidence="9">
    <location>
        <begin position="1"/>
        <end position="18"/>
    </location>
</feature>
<feature type="binding site" evidence="8">
    <location>
        <position position="148"/>
    </location>
    <ligand>
        <name>Zn(2+)</name>
        <dbReference type="ChEBI" id="CHEBI:29105"/>
        <note>catalytic</note>
    </ligand>
</feature>
<comment type="cofactor">
    <cofactor evidence="8 9">
        <name>Zn(2+)</name>
        <dbReference type="ChEBI" id="CHEBI:29105"/>
    </cofactor>
    <text evidence="8 9">Binds 1 zinc ion per subunit.</text>
</comment>
<feature type="domain" description="Peptidase M12A" evidence="10">
    <location>
        <begin position="48"/>
        <end position="253"/>
    </location>
</feature>
<dbReference type="AlphaFoldDB" id="A0AAV4Y829"/>
<dbReference type="Proteomes" id="UP001054945">
    <property type="component" value="Unassembled WGS sequence"/>
</dbReference>
<keyword evidence="12" id="KW-1185">Reference proteome</keyword>
<comment type="function">
    <text evidence="7">Zinc metalloprotease. Provoques deadhesion of endothelial cells from cell cultures, and also degradation of fibronectin, fibrinogen and gelatin in vitro. Its role in the venom is not fully understood but it might act as a spreading factor that facilitates diffusion of other venom toxins. Alternatively, it might be involved in the proteolytic processing of other venom toxins or it might play a role in extra-oral digestion of prey.</text>
</comment>
<keyword evidence="4 8" id="KW-0378">Hydrolase</keyword>
<organism evidence="11 12">
    <name type="scientific">Caerostris extrusa</name>
    <name type="common">Bark spider</name>
    <name type="synonym">Caerostris bankana</name>
    <dbReference type="NCBI Taxonomy" id="172846"/>
    <lineage>
        <taxon>Eukaryota</taxon>
        <taxon>Metazoa</taxon>
        <taxon>Ecdysozoa</taxon>
        <taxon>Arthropoda</taxon>
        <taxon>Chelicerata</taxon>
        <taxon>Arachnida</taxon>
        <taxon>Araneae</taxon>
        <taxon>Araneomorphae</taxon>
        <taxon>Entelegynae</taxon>
        <taxon>Araneoidea</taxon>
        <taxon>Araneidae</taxon>
        <taxon>Caerostris</taxon>
    </lineage>
</organism>
<dbReference type="InterPro" id="IPR001506">
    <property type="entry name" value="Peptidase_M12A"/>
</dbReference>
<dbReference type="SMART" id="SM00235">
    <property type="entry name" value="ZnMc"/>
    <property type="match status" value="1"/>
</dbReference>
<feature type="binding site" evidence="8">
    <location>
        <position position="144"/>
    </location>
    <ligand>
        <name>Zn(2+)</name>
        <dbReference type="ChEBI" id="CHEBI:29105"/>
        <note>catalytic</note>
    </ligand>
</feature>
<dbReference type="EC" id="3.4.24.-" evidence="9"/>
<reference evidence="11 12" key="1">
    <citation type="submission" date="2021-06" db="EMBL/GenBank/DDBJ databases">
        <title>Caerostris extrusa draft genome.</title>
        <authorList>
            <person name="Kono N."/>
            <person name="Arakawa K."/>
        </authorList>
    </citation>
    <scope>NUCLEOTIDE SEQUENCE [LARGE SCALE GENOMIC DNA]</scope>
</reference>
<dbReference type="SUPFAM" id="SSF55486">
    <property type="entry name" value="Metalloproteases ('zincins'), catalytic domain"/>
    <property type="match status" value="1"/>
</dbReference>
<feature type="chain" id="PRO_5043098090" description="Metalloendopeptidase" evidence="9">
    <location>
        <begin position="19"/>
        <end position="253"/>
    </location>
</feature>
<dbReference type="InterPro" id="IPR024079">
    <property type="entry name" value="MetalloPept_cat_dom_sf"/>
</dbReference>
<feature type="binding site" evidence="8">
    <location>
        <position position="154"/>
    </location>
    <ligand>
        <name>Zn(2+)</name>
        <dbReference type="ChEBI" id="CHEBI:29105"/>
        <note>catalytic</note>
    </ligand>
</feature>
<evidence type="ECO:0000256" key="2">
    <source>
        <dbReference type="ARBA" id="ARBA00022670"/>
    </source>
</evidence>
<proteinExistence type="predicted"/>
<evidence type="ECO:0000256" key="7">
    <source>
        <dbReference type="ARBA" id="ARBA00025529"/>
    </source>
</evidence>
<feature type="active site" evidence="8">
    <location>
        <position position="145"/>
    </location>
</feature>
<evidence type="ECO:0000256" key="8">
    <source>
        <dbReference type="PROSITE-ProRule" id="PRU01211"/>
    </source>
</evidence>
<evidence type="ECO:0000256" key="5">
    <source>
        <dbReference type="ARBA" id="ARBA00022833"/>
    </source>
</evidence>
<dbReference type="CDD" id="cd04280">
    <property type="entry name" value="ZnMc_astacin_like"/>
    <property type="match status" value="1"/>
</dbReference>
<dbReference type="InterPro" id="IPR006026">
    <property type="entry name" value="Peptidase_Metallo"/>
</dbReference>
<evidence type="ECO:0000256" key="3">
    <source>
        <dbReference type="ARBA" id="ARBA00022723"/>
    </source>
</evidence>
<dbReference type="PANTHER" id="PTHR10127">
    <property type="entry name" value="DISCOIDIN, CUB, EGF, LAMININ , AND ZINC METALLOPROTEASE DOMAIN CONTAINING"/>
    <property type="match status" value="1"/>
</dbReference>
<dbReference type="PANTHER" id="PTHR10127:SF780">
    <property type="entry name" value="METALLOENDOPEPTIDASE"/>
    <property type="match status" value="1"/>
</dbReference>
<dbReference type="Gene3D" id="3.40.390.10">
    <property type="entry name" value="Collagenase (Catalytic Domain)"/>
    <property type="match status" value="1"/>
</dbReference>
<name>A0AAV4Y829_CAEEX</name>
<evidence type="ECO:0000313" key="12">
    <source>
        <dbReference type="Proteomes" id="UP001054945"/>
    </source>
</evidence>
<evidence type="ECO:0000256" key="1">
    <source>
        <dbReference type="ARBA" id="ARBA00011245"/>
    </source>
</evidence>
<gene>
    <name evidence="11" type="primary">nas-14</name>
    <name evidence="11" type="ORF">CEXT_199981</name>
</gene>
<comment type="caution">
    <text evidence="8">Lacks conserved residue(s) required for the propagation of feature annotation.</text>
</comment>
<comment type="caution">
    <text evidence="11">The sequence shown here is derived from an EMBL/GenBank/DDBJ whole genome shotgun (WGS) entry which is preliminary data.</text>
</comment>
<dbReference type="Pfam" id="PF01400">
    <property type="entry name" value="Astacin"/>
    <property type="match status" value="1"/>
</dbReference>
<evidence type="ECO:0000313" key="11">
    <source>
        <dbReference type="EMBL" id="GIZ03180.1"/>
    </source>
</evidence>
<sequence length="253" mass="29413">MFHFNLLVVCALVWQCSSCSEFVYKFYPSENYNPDFFQGDILLRNGTSALDRFATTHKELRWPDGVVAYILDDIYSDDERELIRSAMDEFEKQTCIKWVERTDESDYVEIYSDVGCFSELGRLGGVQSLSLESPTCMKKGVIMHEMMHSLGFMHEQSRFDRDDFVKVNWDNIVNGMEPNFEKMQPSEIDDLGLDYDHRSIMHYRAHMFAQDRSLPTLSPVDDHIPLKALGYGQAEGVFTDLDIQKINKFYECP</sequence>
<accession>A0AAV4Y829</accession>
<dbReference type="EMBL" id="BPLR01018914">
    <property type="protein sequence ID" value="GIZ03180.1"/>
    <property type="molecule type" value="Genomic_DNA"/>
</dbReference>
<dbReference type="PRINTS" id="PR00480">
    <property type="entry name" value="ASTACIN"/>
</dbReference>
<dbReference type="GO" id="GO:0004222">
    <property type="term" value="F:metalloendopeptidase activity"/>
    <property type="evidence" value="ECO:0007669"/>
    <property type="project" value="UniProtKB-UniRule"/>
</dbReference>
<keyword evidence="3 8" id="KW-0479">Metal-binding</keyword>
<keyword evidence="6 8" id="KW-0482">Metalloprotease</keyword>
<protein>
    <recommendedName>
        <fullName evidence="9">Metalloendopeptidase</fullName>
        <ecNumber evidence="9">3.4.24.-</ecNumber>
    </recommendedName>
</protein>
<evidence type="ECO:0000256" key="9">
    <source>
        <dbReference type="RuleBase" id="RU361183"/>
    </source>
</evidence>
<evidence type="ECO:0000256" key="4">
    <source>
        <dbReference type="ARBA" id="ARBA00022801"/>
    </source>
</evidence>
<dbReference type="GO" id="GO:0006508">
    <property type="term" value="P:proteolysis"/>
    <property type="evidence" value="ECO:0007669"/>
    <property type="project" value="UniProtKB-KW"/>
</dbReference>
<dbReference type="InterPro" id="IPR034035">
    <property type="entry name" value="Astacin-like_dom"/>
</dbReference>
<keyword evidence="2 8" id="KW-0645">Protease</keyword>
<keyword evidence="5 8" id="KW-0862">Zinc</keyword>
<dbReference type="GO" id="GO:0008270">
    <property type="term" value="F:zinc ion binding"/>
    <property type="evidence" value="ECO:0007669"/>
    <property type="project" value="UniProtKB-UniRule"/>
</dbReference>